<keyword evidence="1" id="KW-0805">Transcription regulation</keyword>
<reference evidence="5 7" key="1">
    <citation type="submission" date="2015-01" db="EMBL/GenBank/DDBJ databases">
        <authorList>
            <person name="Xiang T."/>
            <person name="Song Y."/>
            <person name="Huang L."/>
            <person name="Wang B."/>
            <person name="Wu P."/>
        </authorList>
    </citation>
    <scope>NUCLEOTIDE SEQUENCE [LARGE SCALE GENOMIC DNA]</scope>
    <source>
        <strain evidence="5 7">CcD38</strain>
    </source>
</reference>
<dbReference type="AlphaFoldDB" id="A0A0B7IF70"/>
<dbReference type="SUPFAM" id="SSF46785">
    <property type="entry name" value="Winged helix' DNA-binding domain"/>
    <property type="match status" value="1"/>
</dbReference>
<evidence type="ECO:0000313" key="6">
    <source>
        <dbReference type="EMBL" id="RIY38246.1"/>
    </source>
</evidence>
<dbReference type="Gene3D" id="1.10.10.10">
    <property type="entry name" value="Winged helix-like DNA-binding domain superfamily/Winged helix DNA-binding domain"/>
    <property type="match status" value="1"/>
</dbReference>
<dbReference type="GO" id="GO:0003700">
    <property type="term" value="F:DNA-binding transcription factor activity"/>
    <property type="evidence" value="ECO:0007669"/>
    <property type="project" value="InterPro"/>
</dbReference>
<dbReference type="RefSeq" id="WP_042344991.1">
    <property type="nucleotide sequence ID" value="NZ_CDOI01000175.1"/>
</dbReference>
<dbReference type="InterPro" id="IPR000524">
    <property type="entry name" value="Tscrpt_reg_HTH_GntR"/>
</dbReference>
<proteinExistence type="predicted"/>
<evidence type="ECO:0000256" key="2">
    <source>
        <dbReference type="ARBA" id="ARBA00023125"/>
    </source>
</evidence>
<dbReference type="CDD" id="cd07377">
    <property type="entry name" value="WHTH_GntR"/>
    <property type="match status" value="1"/>
</dbReference>
<evidence type="ECO:0000313" key="8">
    <source>
        <dbReference type="Proteomes" id="UP000265497"/>
    </source>
</evidence>
<keyword evidence="7" id="KW-1185">Reference proteome</keyword>
<dbReference type="SMART" id="SM00345">
    <property type="entry name" value="HTH_GNTR"/>
    <property type="match status" value="1"/>
</dbReference>
<dbReference type="Proteomes" id="UP000265497">
    <property type="component" value="Unassembled WGS sequence"/>
</dbReference>
<protein>
    <submittedName>
        <fullName evidence="6">GntR family transcriptional regulator</fullName>
    </submittedName>
</protein>
<name>A0A0B7IF70_9FLAO</name>
<dbReference type="InterPro" id="IPR036390">
    <property type="entry name" value="WH_DNA-bd_sf"/>
</dbReference>
<evidence type="ECO:0000313" key="7">
    <source>
        <dbReference type="Proteomes" id="UP000045051"/>
    </source>
</evidence>
<feature type="domain" description="HTH gntR-type" evidence="4">
    <location>
        <begin position="8"/>
        <end position="76"/>
    </location>
</feature>
<reference evidence="6 8" key="2">
    <citation type="submission" date="2017-08" db="EMBL/GenBank/DDBJ databases">
        <title>Capnocytophaga canis 17-158 assembly.</title>
        <authorList>
            <person name="Gulvik C.A."/>
        </authorList>
    </citation>
    <scope>NUCLEOTIDE SEQUENCE [LARGE SCALE GENOMIC DNA]</scope>
    <source>
        <strain evidence="6 8">17-158</strain>
    </source>
</reference>
<keyword evidence="2" id="KW-0238">DNA-binding</keyword>
<sequence length="130" mass="15128">MEIRDTGRAIYLQIAEFVCKKILLDEWLPETKIPSVRELAVQLTVNPNTVARSYEVLKTNGIIIDKRGIGYFVEKEGKQQAKNFRQADFLENELPTFFNTLHTLGIELNDLEPKFQVFKQQLKTKQDENQ</sequence>
<dbReference type="Proteomes" id="UP000045051">
    <property type="component" value="Unassembled WGS sequence"/>
</dbReference>
<accession>A0A0B7IF70</accession>
<dbReference type="GO" id="GO:0003677">
    <property type="term" value="F:DNA binding"/>
    <property type="evidence" value="ECO:0007669"/>
    <property type="project" value="UniProtKB-KW"/>
</dbReference>
<evidence type="ECO:0000259" key="4">
    <source>
        <dbReference type="PROSITE" id="PS50949"/>
    </source>
</evidence>
<gene>
    <name evidence="5" type="ORF">CCAND38_610011</name>
    <name evidence="6" type="ORF">CKY20_01490</name>
</gene>
<keyword evidence="3" id="KW-0804">Transcription</keyword>
<dbReference type="InterPro" id="IPR036388">
    <property type="entry name" value="WH-like_DNA-bd_sf"/>
</dbReference>
<dbReference type="Gene3D" id="1.10.287.100">
    <property type="match status" value="1"/>
</dbReference>
<dbReference type="PANTHER" id="PTHR38445:SF10">
    <property type="entry name" value="GNTR-FAMILY TRANSCRIPTIONAL REGULATOR"/>
    <property type="match status" value="1"/>
</dbReference>
<dbReference type="EMBL" id="NSDI01000001">
    <property type="protein sequence ID" value="RIY38246.1"/>
    <property type="molecule type" value="Genomic_DNA"/>
</dbReference>
<dbReference type="PANTHER" id="PTHR38445">
    <property type="entry name" value="HTH-TYPE TRANSCRIPTIONAL REPRESSOR YTRA"/>
    <property type="match status" value="1"/>
</dbReference>
<evidence type="ECO:0000256" key="3">
    <source>
        <dbReference type="ARBA" id="ARBA00023163"/>
    </source>
</evidence>
<organism evidence="5 7">
    <name type="scientific">Capnocytophaga canis</name>
    <dbReference type="NCBI Taxonomy" id="1848903"/>
    <lineage>
        <taxon>Bacteria</taxon>
        <taxon>Pseudomonadati</taxon>
        <taxon>Bacteroidota</taxon>
        <taxon>Flavobacteriia</taxon>
        <taxon>Flavobacteriales</taxon>
        <taxon>Flavobacteriaceae</taxon>
        <taxon>Capnocytophaga</taxon>
    </lineage>
</organism>
<evidence type="ECO:0000256" key="1">
    <source>
        <dbReference type="ARBA" id="ARBA00023015"/>
    </source>
</evidence>
<dbReference type="Pfam" id="PF00392">
    <property type="entry name" value="GntR"/>
    <property type="match status" value="1"/>
</dbReference>
<evidence type="ECO:0000313" key="5">
    <source>
        <dbReference type="EMBL" id="CEN48608.1"/>
    </source>
</evidence>
<dbReference type="PROSITE" id="PS50949">
    <property type="entry name" value="HTH_GNTR"/>
    <property type="match status" value="1"/>
</dbReference>
<dbReference type="EMBL" id="CDOI01000175">
    <property type="protein sequence ID" value="CEN48608.1"/>
    <property type="molecule type" value="Genomic_DNA"/>
</dbReference>